<evidence type="ECO:0000256" key="1">
    <source>
        <dbReference type="ARBA" id="ARBA00000135"/>
    </source>
</evidence>
<dbReference type="EC" id="3.4.11.10" evidence="8"/>
<reference evidence="10 11" key="1">
    <citation type="submission" date="2023-07" db="EMBL/GenBank/DDBJ databases">
        <title>Sequencing the genomes of 1000 actinobacteria strains.</title>
        <authorList>
            <person name="Klenk H.-P."/>
        </authorList>
    </citation>
    <scope>NUCLEOTIDE SEQUENCE [LARGE SCALE GENOMIC DNA]</scope>
    <source>
        <strain evidence="10 11">DSM 17163</strain>
    </source>
</reference>
<dbReference type="GO" id="GO:0004177">
    <property type="term" value="F:aminopeptidase activity"/>
    <property type="evidence" value="ECO:0007669"/>
    <property type="project" value="UniProtKB-KW"/>
</dbReference>
<name>A0ABT9NI90_9ACTO</name>
<proteinExistence type="inferred from homology"/>
<dbReference type="InterPro" id="IPR023042">
    <property type="entry name" value="Peptidase_M17_leu_NH2_pept"/>
</dbReference>
<keyword evidence="8" id="KW-0464">Manganese</keyword>
<feature type="active site" evidence="8">
    <location>
        <position position="250"/>
    </location>
</feature>
<dbReference type="PROSITE" id="PS00631">
    <property type="entry name" value="CYTOSOL_AP"/>
    <property type="match status" value="1"/>
</dbReference>
<feature type="binding site" evidence="8">
    <location>
        <position position="322"/>
    </location>
    <ligand>
        <name>Mn(2+)</name>
        <dbReference type="ChEBI" id="CHEBI:29035"/>
        <label>2</label>
    </ligand>
</feature>
<keyword evidence="8" id="KW-0963">Cytoplasm</keyword>
<keyword evidence="6 8" id="KW-0378">Hydrolase</keyword>
<dbReference type="PANTHER" id="PTHR11963:SF23">
    <property type="entry name" value="CYTOSOL AMINOPEPTIDASE"/>
    <property type="match status" value="1"/>
</dbReference>
<dbReference type="Gene3D" id="3.40.630.10">
    <property type="entry name" value="Zn peptidases"/>
    <property type="match status" value="1"/>
</dbReference>
<evidence type="ECO:0000313" key="11">
    <source>
        <dbReference type="Proteomes" id="UP001243212"/>
    </source>
</evidence>
<comment type="catalytic activity">
    <reaction evidence="1 8">
        <text>Release of an N-terminal amino acid, Xaa-|-Yaa-, in which Xaa is preferably Leu, but may be other amino acids including Pro although not Arg or Lys, and Yaa may be Pro. Amino acid amides and methyl esters are also readily hydrolyzed, but rates on arylamides are exceedingly low.</text>
        <dbReference type="EC" id="3.4.11.1"/>
    </reaction>
</comment>
<dbReference type="EC" id="3.4.11.1" evidence="8"/>
<dbReference type="NCBIfam" id="NF002073">
    <property type="entry name" value="PRK00913.1-2"/>
    <property type="match status" value="1"/>
</dbReference>
<dbReference type="SUPFAM" id="SSF52949">
    <property type="entry name" value="Macro domain-like"/>
    <property type="match status" value="1"/>
</dbReference>
<feature type="binding site" evidence="8">
    <location>
        <position position="243"/>
    </location>
    <ligand>
        <name>Mn(2+)</name>
        <dbReference type="ChEBI" id="CHEBI:29035"/>
        <label>2</label>
    </ligand>
</feature>
<keyword evidence="5 8" id="KW-0645">Protease</keyword>
<feature type="domain" description="Cytosol aminopeptidase" evidence="9">
    <location>
        <begin position="318"/>
        <end position="325"/>
    </location>
</feature>
<comment type="cofactor">
    <cofactor evidence="8">
        <name>Mn(2+)</name>
        <dbReference type="ChEBI" id="CHEBI:29035"/>
    </cofactor>
    <text evidence="8">Binds 2 manganese ions per subunit.</text>
</comment>
<dbReference type="CDD" id="cd00433">
    <property type="entry name" value="Peptidase_M17"/>
    <property type="match status" value="1"/>
</dbReference>
<dbReference type="HAMAP" id="MF_00181">
    <property type="entry name" value="Cytosol_peptidase_M17"/>
    <property type="match status" value="1"/>
</dbReference>
<keyword evidence="4 8" id="KW-0031">Aminopeptidase</keyword>
<sequence>MTEINSTEFTQDLSRNLAVFARKDDDSYSIDTLVTDSEFVKGVESALATLDAPKTGVVRLVNPADPKFAVFAVLRDEKTTTRAAVGDLARAAAGVGEVVLASEVDDVAEAAEGALTGAYVFAEYKEPKKAPLGTLILASDDEQALNRGQVIAEQINRTRDLVNLAPNDLVPETLAQIAEDEASAAGLDVKVYREKELEEIGAYGHLQVGRGSANGPRLVRIEWNPEGAEGETIALVGKGITFDTGGYSLKPSNAMTEMKTDMAGAATVLNTLIAAARLGLKKKVVGWLCLAENMVSGKAGHPDDVIVYRNGTSVEINNTDAEGRLVLADGLLLACEEKPEKVIDIATLTGAQMVALGERTTGVMGTCEYAKEIAGIAKKVGEDAWHMPLPQHLRESLDSDVADLQNSGSRFGGMLTAGLFLKEFVDAPNWVHLDIAGPSFNRSKPYGATPKGATGVMLRTMLGALEATN</sequence>
<dbReference type="PRINTS" id="PR00481">
    <property type="entry name" value="LAMNOPPTDASE"/>
</dbReference>
<feature type="binding site" evidence="8">
    <location>
        <position position="322"/>
    </location>
    <ligand>
        <name>Mn(2+)</name>
        <dbReference type="ChEBI" id="CHEBI:29035"/>
        <label>1</label>
    </ligand>
</feature>
<comment type="function">
    <text evidence="7 8">Presumably involved in the processing and regular turnover of intracellular proteins. Catalyzes the removal of unsubstituted N-terminal amino acids from various peptides.</text>
</comment>
<dbReference type="Proteomes" id="UP001243212">
    <property type="component" value="Unassembled WGS sequence"/>
</dbReference>
<dbReference type="Pfam" id="PF00883">
    <property type="entry name" value="Peptidase_M17"/>
    <property type="match status" value="1"/>
</dbReference>
<protein>
    <recommendedName>
        <fullName evidence="8">Probable cytosol aminopeptidase</fullName>
        <ecNumber evidence="8">3.4.11.1</ecNumber>
    </recommendedName>
    <alternativeName>
        <fullName evidence="8">Leucine aminopeptidase</fullName>
        <shortName evidence="8">LAP</shortName>
        <ecNumber evidence="8">3.4.11.10</ecNumber>
    </alternativeName>
    <alternativeName>
        <fullName evidence="8">Leucyl aminopeptidase</fullName>
    </alternativeName>
</protein>
<dbReference type="Gene3D" id="3.40.220.10">
    <property type="entry name" value="Leucine Aminopeptidase, subunit E, domain 1"/>
    <property type="match status" value="1"/>
</dbReference>
<evidence type="ECO:0000256" key="6">
    <source>
        <dbReference type="ARBA" id="ARBA00022801"/>
    </source>
</evidence>
<comment type="catalytic activity">
    <reaction evidence="2 8">
        <text>Release of an N-terminal amino acid, preferentially leucine, but not glutamic or aspartic acids.</text>
        <dbReference type="EC" id="3.4.11.10"/>
    </reaction>
</comment>
<dbReference type="InterPro" id="IPR011356">
    <property type="entry name" value="Leucine_aapep/pepB"/>
</dbReference>
<dbReference type="SUPFAM" id="SSF53187">
    <property type="entry name" value="Zn-dependent exopeptidases"/>
    <property type="match status" value="1"/>
</dbReference>
<feature type="active site" evidence="8">
    <location>
        <position position="324"/>
    </location>
</feature>
<keyword evidence="8" id="KW-0479">Metal-binding</keyword>
<dbReference type="RefSeq" id="WP_307683270.1">
    <property type="nucleotide sequence ID" value="NZ_JAUSQX010000001.1"/>
</dbReference>
<evidence type="ECO:0000256" key="3">
    <source>
        <dbReference type="ARBA" id="ARBA00009528"/>
    </source>
</evidence>
<evidence type="ECO:0000259" key="9">
    <source>
        <dbReference type="PROSITE" id="PS00631"/>
    </source>
</evidence>
<dbReference type="InterPro" id="IPR000819">
    <property type="entry name" value="Peptidase_M17_C"/>
</dbReference>
<organism evidence="10 11">
    <name type="scientific">Trueperella bonasi</name>
    <dbReference type="NCBI Taxonomy" id="312286"/>
    <lineage>
        <taxon>Bacteria</taxon>
        <taxon>Bacillati</taxon>
        <taxon>Actinomycetota</taxon>
        <taxon>Actinomycetes</taxon>
        <taxon>Actinomycetales</taxon>
        <taxon>Actinomycetaceae</taxon>
        <taxon>Trueperella</taxon>
    </lineage>
</organism>
<comment type="subcellular location">
    <subcellularLocation>
        <location evidence="8">Cytoplasm</location>
    </subcellularLocation>
</comment>
<gene>
    <name evidence="8" type="primary">pepA</name>
    <name evidence="10" type="ORF">J2S70_001679</name>
</gene>
<comment type="similarity">
    <text evidence="3 8">Belongs to the peptidase M17 family.</text>
</comment>
<dbReference type="PANTHER" id="PTHR11963">
    <property type="entry name" value="LEUCINE AMINOPEPTIDASE-RELATED"/>
    <property type="match status" value="1"/>
</dbReference>
<evidence type="ECO:0000256" key="7">
    <source>
        <dbReference type="ARBA" id="ARBA00049972"/>
    </source>
</evidence>
<feature type="binding site" evidence="8">
    <location>
        <position position="238"/>
    </location>
    <ligand>
        <name>Mn(2+)</name>
        <dbReference type="ChEBI" id="CHEBI:29035"/>
        <label>2</label>
    </ligand>
</feature>
<evidence type="ECO:0000256" key="2">
    <source>
        <dbReference type="ARBA" id="ARBA00000967"/>
    </source>
</evidence>
<feature type="binding site" evidence="8">
    <location>
        <position position="261"/>
    </location>
    <ligand>
        <name>Mn(2+)</name>
        <dbReference type="ChEBI" id="CHEBI:29035"/>
        <label>2</label>
    </ligand>
</feature>
<feature type="binding site" evidence="8">
    <location>
        <position position="243"/>
    </location>
    <ligand>
        <name>Mn(2+)</name>
        <dbReference type="ChEBI" id="CHEBI:29035"/>
        <label>1</label>
    </ligand>
</feature>
<evidence type="ECO:0000256" key="4">
    <source>
        <dbReference type="ARBA" id="ARBA00022438"/>
    </source>
</evidence>
<evidence type="ECO:0000256" key="8">
    <source>
        <dbReference type="HAMAP-Rule" id="MF_00181"/>
    </source>
</evidence>
<evidence type="ECO:0000256" key="5">
    <source>
        <dbReference type="ARBA" id="ARBA00022670"/>
    </source>
</evidence>
<comment type="caution">
    <text evidence="10">The sequence shown here is derived from an EMBL/GenBank/DDBJ whole genome shotgun (WGS) entry which is preliminary data.</text>
</comment>
<accession>A0ABT9NI90</accession>
<dbReference type="EMBL" id="JAUSQX010000001">
    <property type="protein sequence ID" value="MDP9807097.1"/>
    <property type="molecule type" value="Genomic_DNA"/>
</dbReference>
<feature type="binding site" evidence="8">
    <location>
        <position position="320"/>
    </location>
    <ligand>
        <name>Mn(2+)</name>
        <dbReference type="ChEBI" id="CHEBI:29035"/>
        <label>1</label>
    </ligand>
</feature>
<evidence type="ECO:0000313" key="10">
    <source>
        <dbReference type="EMBL" id="MDP9807097.1"/>
    </source>
</evidence>
<dbReference type="InterPro" id="IPR043472">
    <property type="entry name" value="Macro_dom-like"/>
</dbReference>
<keyword evidence="11" id="KW-1185">Reference proteome</keyword>